<comment type="caution">
    <text evidence="3">The sequence shown here is derived from an EMBL/GenBank/DDBJ whole genome shotgun (WGS) entry which is preliminary data.</text>
</comment>
<dbReference type="PANTHER" id="PTHR46064">
    <property type="entry name" value="QUEUINE TRNA-RIBOSYLTRANSFERASE ACCESSORY SUBUNIT 2"/>
    <property type="match status" value="1"/>
</dbReference>
<evidence type="ECO:0000313" key="3">
    <source>
        <dbReference type="EMBL" id="KAH8076007.1"/>
    </source>
</evidence>
<feature type="region of interest" description="Disordered" evidence="1">
    <location>
        <begin position="523"/>
        <end position="545"/>
    </location>
</feature>
<feature type="domain" description="tRNA-guanine(15) transglycosylase-like" evidence="2">
    <location>
        <begin position="21"/>
        <end position="234"/>
    </location>
</feature>
<dbReference type="OrthoDB" id="27601at2759"/>
<dbReference type="InterPro" id="IPR002616">
    <property type="entry name" value="tRNA_ribo_trans-like"/>
</dbReference>
<accession>A0A8K0UD20</accession>
<dbReference type="AlphaFoldDB" id="A0A8K0UD20"/>
<dbReference type="SUPFAM" id="SSF51713">
    <property type="entry name" value="tRNA-guanine transglycosylase"/>
    <property type="match status" value="1"/>
</dbReference>
<evidence type="ECO:0000259" key="2">
    <source>
        <dbReference type="Pfam" id="PF01702"/>
    </source>
</evidence>
<dbReference type="Pfam" id="PF01702">
    <property type="entry name" value="TGT"/>
    <property type="match status" value="2"/>
</dbReference>
<dbReference type="InterPro" id="IPR050852">
    <property type="entry name" value="Queuine_tRNA-ribosyltrfase"/>
</dbReference>
<evidence type="ECO:0000256" key="1">
    <source>
        <dbReference type="SAM" id="MobiDB-lite"/>
    </source>
</evidence>
<dbReference type="Gene3D" id="3.20.20.105">
    <property type="entry name" value="Queuine tRNA-ribosyltransferase-like"/>
    <property type="match status" value="1"/>
</dbReference>
<dbReference type="InterPro" id="IPR036511">
    <property type="entry name" value="TGT-like_sf"/>
</dbReference>
<dbReference type="EMBL" id="JAEVFJ010000068">
    <property type="protein sequence ID" value="KAH8076007.1"/>
    <property type="molecule type" value="Genomic_DNA"/>
</dbReference>
<name>A0A8K0UD20_9AGAR</name>
<proteinExistence type="predicted"/>
<feature type="compositionally biased region" description="Basic and acidic residues" evidence="1">
    <location>
        <begin position="523"/>
        <end position="535"/>
    </location>
</feature>
<organism evidence="3 4">
    <name type="scientific">Cristinia sonorae</name>
    <dbReference type="NCBI Taxonomy" id="1940300"/>
    <lineage>
        <taxon>Eukaryota</taxon>
        <taxon>Fungi</taxon>
        <taxon>Dikarya</taxon>
        <taxon>Basidiomycota</taxon>
        <taxon>Agaricomycotina</taxon>
        <taxon>Agaricomycetes</taxon>
        <taxon>Agaricomycetidae</taxon>
        <taxon>Agaricales</taxon>
        <taxon>Pleurotineae</taxon>
        <taxon>Stephanosporaceae</taxon>
        <taxon>Cristinia</taxon>
    </lineage>
</organism>
<dbReference type="GO" id="GO:0006400">
    <property type="term" value="P:tRNA modification"/>
    <property type="evidence" value="ECO:0007669"/>
    <property type="project" value="InterPro"/>
</dbReference>
<keyword evidence="4" id="KW-1185">Reference proteome</keyword>
<reference evidence="3" key="1">
    <citation type="journal article" date="2021" name="New Phytol.">
        <title>Evolutionary innovations through gain and loss of genes in the ectomycorrhizal Boletales.</title>
        <authorList>
            <person name="Wu G."/>
            <person name="Miyauchi S."/>
            <person name="Morin E."/>
            <person name="Kuo A."/>
            <person name="Drula E."/>
            <person name="Varga T."/>
            <person name="Kohler A."/>
            <person name="Feng B."/>
            <person name="Cao Y."/>
            <person name="Lipzen A."/>
            <person name="Daum C."/>
            <person name="Hundley H."/>
            <person name="Pangilinan J."/>
            <person name="Johnson J."/>
            <person name="Barry K."/>
            <person name="LaButti K."/>
            <person name="Ng V."/>
            <person name="Ahrendt S."/>
            <person name="Min B."/>
            <person name="Choi I.G."/>
            <person name="Park H."/>
            <person name="Plett J.M."/>
            <person name="Magnuson J."/>
            <person name="Spatafora J.W."/>
            <person name="Nagy L.G."/>
            <person name="Henrissat B."/>
            <person name="Grigoriev I.V."/>
            <person name="Yang Z.L."/>
            <person name="Xu J."/>
            <person name="Martin F.M."/>
        </authorList>
    </citation>
    <scope>NUCLEOTIDE SEQUENCE</scope>
    <source>
        <strain evidence="3">KKN 215</strain>
    </source>
</reference>
<dbReference type="PANTHER" id="PTHR46064:SF1">
    <property type="entry name" value="QUEUINE TRNA-RIBOSYLTRANSFERASE ACCESSORY SUBUNIT 2"/>
    <property type="match status" value="1"/>
</dbReference>
<dbReference type="Proteomes" id="UP000813824">
    <property type="component" value="Unassembled WGS sequence"/>
</dbReference>
<sequence length="545" mass="60359">MSTSALAFSLLPSDIAQFSPRLGSLSLRRRDSSTSSVIEIKTPNFTTSTSRGVIPHLSRDHVRSIKSIRWTGVPFESFLDRVPPVPVLQTGSAPLHTFLGYDRGQHILAMSVRDPFDGRDMPANGKDHISALCIRGVRKVTPSSWKSYFYSCKPDVVVALSDVPYTQAPQSQKRLQKSIERSTVWLTHLLSKSDAPAAASSPEAPSGRPNVLVNLVGGTDERARAAFSENLVEILQGKEQEQISPLRTLDEGVTGYQFELLPLRATLRAEYGQVSQEQDSTSEAGQLSALMRASLHSLPSNKLRITYGSQTPHEILRFIRDVGVDLFDIDWAQRAASIGVTLDFRFPVPKTSVQYSVCVQPKTRGVGKADIGHNLFNFDYAHDHSRLASTFLDGEAFLATQNQNSDKLPCCHCGACTPQPFASTLLHDQVTEVREHPTSPIPPYTRSYVHHLLHTHEMSSHTLLVMHNIAVMDAFFSGIREVLQKSHSEPDLFATEVDRFLSTYAEPETLFAEAEKDWAKVESERGKGRLAREKQNQGGGEVEEG</sequence>
<gene>
    <name evidence="3" type="ORF">BXZ70DRAFT_711228</name>
</gene>
<feature type="domain" description="tRNA-guanine(15) transglycosylase-like" evidence="2">
    <location>
        <begin position="287"/>
        <end position="486"/>
    </location>
</feature>
<protein>
    <submittedName>
        <fullName evidence="3">tRNA-guanine(15) transglycosylase-like protein</fullName>
    </submittedName>
</protein>
<evidence type="ECO:0000313" key="4">
    <source>
        <dbReference type="Proteomes" id="UP000813824"/>
    </source>
</evidence>